<dbReference type="EMBL" id="BSOP01000051">
    <property type="protein sequence ID" value="GLR54529.1"/>
    <property type="molecule type" value="Genomic_DNA"/>
</dbReference>
<dbReference type="PIRSF" id="PIRSF037495">
    <property type="entry name" value="Opine_OX_OoxA/HcnB"/>
    <property type="match status" value="1"/>
</dbReference>
<feature type="domain" description="FAD/NAD(P)-binding" evidence="2">
    <location>
        <begin position="12"/>
        <end position="328"/>
    </location>
</feature>
<evidence type="ECO:0000313" key="3">
    <source>
        <dbReference type="EMBL" id="GLR54529.1"/>
    </source>
</evidence>
<dbReference type="InterPro" id="IPR041854">
    <property type="entry name" value="BFD-like_2Fe2S-bd_dom_sf"/>
</dbReference>
<evidence type="ECO:0000313" key="4">
    <source>
        <dbReference type="Proteomes" id="UP001156702"/>
    </source>
</evidence>
<dbReference type="PRINTS" id="PR00469">
    <property type="entry name" value="PNDRDTASEII"/>
</dbReference>
<comment type="caution">
    <text evidence="3">The sequence shown here is derived from an EMBL/GenBank/DDBJ whole genome shotgun (WGS) entry which is preliminary data.</text>
</comment>
<dbReference type="RefSeq" id="WP_244766388.1">
    <property type="nucleotide sequence ID" value="NZ_BSOP01000051.1"/>
</dbReference>
<dbReference type="PANTHER" id="PTHR42949">
    <property type="entry name" value="ANAEROBIC GLYCEROL-3-PHOSPHATE DEHYDROGENASE SUBUNIT B"/>
    <property type="match status" value="1"/>
</dbReference>
<dbReference type="Pfam" id="PF07992">
    <property type="entry name" value="Pyr_redox_2"/>
    <property type="match status" value="1"/>
</dbReference>
<organism evidence="3 4">
    <name type="scientific">Shinella yambaruensis</name>
    <dbReference type="NCBI Taxonomy" id="415996"/>
    <lineage>
        <taxon>Bacteria</taxon>
        <taxon>Pseudomonadati</taxon>
        <taxon>Pseudomonadota</taxon>
        <taxon>Alphaproteobacteria</taxon>
        <taxon>Hyphomicrobiales</taxon>
        <taxon>Rhizobiaceae</taxon>
        <taxon>Shinella</taxon>
    </lineage>
</organism>
<dbReference type="PRINTS" id="PR00368">
    <property type="entry name" value="FADPNR"/>
</dbReference>
<reference evidence="4" key="1">
    <citation type="journal article" date="2019" name="Int. J. Syst. Evol. Microbiol.">
        <title>The Global Catalogue of Microorganisms (GCM) 10K type strain sequencing project: providing services to taxonomists for standard genome sequencing and annotation.</title>
        <authorList>
            <consortium name="The Broad Institute Genomics Platform"/>
            <consortium name="The Broad Institute Genome Sequencing Center for Infectious Disease"/>
            <person name="Wu L."/>
            <person name="Ma J."/>
        </authorList>
    </citation>
    <scope>NUCLEOTIDE SEQUENCE [LARGE SCALE GENOMIC DNA]</scope>
    <source>
        <strain evidence="4">NBRC 102122</strain>
    </source>
</reference>
<protein>
    <submittedName>
        <fullName evidence="3">(2Fe-2S)-binding protein</fullName>
    </submittedName>
</protein>
<evidence type="ECO:0000259" key="2">
    <source>
        <dbReference type="Pfam" id="PF07992"/>
    </source>
</evidence>
<dbReference type="InterPro" id="IPR017224">
    <property type="entry name" value="Opine_Oxase_asu/HCN_bsu"/>
</dbReference>
<dbReference type="SUPFAM" id="SSF51905">
    <property type="entry name" value="FAD/NAD(P)-binding domain"/>
    <property type="match status" value="1"/>
</dbReference>
<dbReference type="InterPro" id="IPR051691">
    <property type="entry name" value="Metab_Enz_Cyan_OpOx_G3PDH"/>
</dbReference>
<sequence>MTTQQRPPASTDVLVIGAGPAGLSAAALLSDAGVNVVVLDENARPGGQYYRQSRLAGSLPETIVGPSQEAGRDLIGKIKADHATISTDTLVWGVEDSKTILYTQGGHSGRISAGAIILATGAHERVIPFPGWTLPGVMTAGAAQTLLKAQGILPGKQVVIAGTGPFLYPVSTQLAAAGAELAAICELSRDRFWPLRVKQPYRHFHIYREALGYLARMRRLGLHVSMGTSVVEAVGDVALRAVVVAEFDAAHSEIPGTRRTIPADTLLTSFSFVPNVQIARLLGCELRWDPVQQAHFVKADGQLQTSREGVYLAGEIAGIGGHRVAKAEGILAAASVLEHLGHRLAPEAVQKREAASRTRSAGRQFAHHMLKSFALKPKIFDLTKPDTIVCRCESVPRREIDYHAEMWDGAQRAVKQCTRAGMGRCQGRMCGFAVAQLVRRYCAAADSIPAPDTARMPVKPLALREVAPWLDPTQGGLRPTDQTP</sequence>
<dbReference type="InterPro" id="IPR023753">
    <property type="entry name" value="FAD/NAD-binding_dom"/>
</dbReference>
<keyword evidence="4" id="KW-1185">Reference proteome</keyword>
<evidence type="ECO:0000256" key="1">
    <source>
        <dbReference type="ARBA" id="ARBA00023002"/>
    </source>
</evidence>
<dbReference type="Proteomes" id="UP001156702">
    <property type="component" value="Unassembled WGS sequence"/>
</dbReference>
<proteinExistence type="predicted"/>
<dbReference type="CDD" id="cd19946">
    <property type="entry name" value="GlpA-like_Fer2_BFD-like"/>
    <property type="match status" value="1"/>
</dbReference>
<gene>
    <name evidence="3" type="primary">ooxA</name>
    <name evidence="3" type="ORF">GCM10007923_57460</name>
</gene>
<keyword evidence="1" id="KW-0560">Oxidoreductase</keyword>
<dbReference type="PANTHER" id="PTHR42949:SF3">
    <property type="entry name" value="ANAEROBIC GLYCEROL-3-PHOSPHATE DEHYDROGENASE SUBUNIT B"/>
    <property type="match status" value="1"/>
</dbReference>
<name>A0ABQ5ZS20_9HYPH</name>
<dbReference type="InterPro" id="IPR036188">
    <property type="entry name" value="FAD/NAD-bd_sf"/>
</dbReference>
<dbReference type="Gene3D" id="3.50.50.60">
    <property type="entry name" value="FAD/NAD(P)-binding domain"/>
    <property type="match status" value="2"/>
</dbReference>
<dbReference type="Gene3D" id="1.10.10.1100">
    <property type="entry name" value="BFD-like [2Fe-2S]-binding domain"/>
    <property type="match status" value="1"/>
</dbReference>
<accession>A0ABQ5ZS20</accession>